<dbReference type="CDD" id="cd23334">
    <property type="entry name" value="beta-trefoil_FSCN_rpt1"/>
    <property type="match status" value="1"/>
</dbReference>
<evidence type="ECO:0000256" key="1">
    <source>
        <dbReference type="ARBA" id="ARBA00004245"/>
    </source>
</evidence>
<organism evidence="7 8">
    <name type="scientific">Oopsacas minuta</name>
    <dbReference type="NCBI Taxonomy" id="111878"/>
    <lineage>
        <taxon>Eukaryota</taxon>
        <taxon>Metazoa</taxon>
        <taxon>Porifera</taxon>
        <taxon>Hexactinellida</taxon>
        <taxon>Hexasterophora</taxon>
        <taxon>Lyssacinosida</taxon>
        <taxon>Leucopsacidae</taxon>
        <taxon>Oopsacas</taxon>
    </lineage>
</organism>
<evidence type="ECO:0000256" key="4">
    <source>
        <dbReference type="ARBA" id="ARBA00023203"/>
    </source>
</evidence>
<evidence type="ECO:0000313" key="7">
    <source>
        <dbReference type="EMBL" id="KAI6658458.1"/>
    </source>
</evidence>
<dbReference type="GO" id="GO:0051015">
    <property type="term" value="F:actin filament binding"/>
    <property type="evidence" value="ECO:0007669"/>
    <property type="project" value="InterPro"/>
</dbReference>
<dbReference type="PANTHER" id="PTHR10551:SF9">
    <property type="entry name" value="FASCIN-2"/>
    <property type="match status" value="1"/>
</dbReference>
<reference evidence="7 8" key="1">
    <citation type="journal article" date="2023" name="BMC Biol.">
        <title>The compact genome of the sponge Oopsacas minuta (Hexactinellida) is lacking key metazoan core genes.</title>
        <authorList>
            <person name="Santini S."/>
            <person name="Schenkelaars Q."/>
            <person name="Jourda C."/>
            <person name="Duchesne M."/>
            <person name="Belahbib H."/>
            <person name="Rocher C."/>
            <person name="Selva M."/>
            <person name="Riesgo A."/>
            <person name="Vervoort M."/>
            <person name="Leys S.P."/>
            <person name="Kodjabachian L."/>
            <person name="Le Bivic A."/>
            <person name="Borchiellini C."/>
            <person name="Claverie J.M."/>
            <person name="Renard E."/>
        </authorList>
    </citation>
    <scope>NUCLEOTIDE SEQUENCE [LARGE SCALE GENOMIC DNA]</scope>
    <source>
        <strain evidence="7">SPO-2</strain>
    </source>
</reference>
<feature type="domain" description="Fascin-like" evidence="6">
    <location>
        <begin position="435"/>
        <end position="538"/>
    </location>
</feature>
<dbReference type="AlphaFoldDB" id="A0AAV7KB91"/>
<dbReference type="CDD" id="cd23336">
    <property type="entry name" value="beta-trefoil_FSCN_rpt3"/>
    <property type="match status" value="1"/>
</dbReference>
<keyword evidence="4" id="KW-0009">Actin-binding</keyword>
<dbReference type="InterPro" id="IPR010431">
    <property type="entry name" value="Fascin"/>
</dbReference>
<dbReference type="FunFam" id="2.80.10.50:FF:000015">
    <property type="entry name" value="Fascin"/>
    <property type="match status" value="1"/>
</dbReference>
<dbReference type="GO" id="GO:0030674">
    <property type="term" value="F:protein-macromolecule adaptor activity"/>
    <property type="evidence" value="ECO:0007669"/>
    <property type="project" value="InterPro"/>
</dbReference>
<comment type="subcellular location">
    <subcellularLocation>
        <location evidence="1">Cytoplasm</location>
        <location evidence="1">Cytoskeleton</location>
    </subcellularLocation>
</comment>
<proteinExistence type="inferred from homology"/>
<accession>A0AAV7KB91</accession>
<dbReference type="Gene3D" id="2.80.10.50">
    <property type="match status" value="4"/>
</dbReference>
<gene>
    <name evidence="7" type="ORF">LOD99_15258</name>
</gene>
<dbReference type="EMBL" id="JAKMXF010000088">
    <property type="protein sequence ID" value="KAI6658458.1"/>
    <property type="molecule type" value="Genomic_DNA"/>
</dbReference>
<evidence type="ECO:0000256" key="5">
    <source>
        <dbReference type="ARBA" id="ARBA00023212"/>
    </source>
</evidence>
<feature type="domain" description="Fascin-like" evidence="6">
    <location>
        <begin position="61"/>
        <end position="169"/>
    </location>
</feature>
<dbReference type="CDD" id="cd23335">
    <property type="entry name" value="beta-trefoil_FSCN_rpt2"/>
    <property type="match status" value="1"/>
</dbReference>
<dbReference type="GO" id="GO:0015629">
    <property type="term" value="C:actin cytoskeleton"/>
    <property type="evidence" value="ECO:0007669"/>
    <property type="project" value="TreeGrafter"/>
</dbReference>
<comment type="caution">
    <text evidence="7">The sequence shown here is derived from an EMBL/GenBank/DDBJ whole genome shotgun (WGS) entry which is preliminary data.</text>
</comment>
<evidence type="ECO:0000313" key="8">
    <source>
        <dbReference type="Proteomes" id="UP001165289"/>
    </source>
</evidence>
<evidence type="ECO:0000256" key="3">
    <source>
        <dbReference type="ARBA" id="ARBA00022490"/>
    </source>
</evidence>
<evidence type="ECO:0000259" key="6">
    <source>
        <dbReference type="Pfam" id="PF06268"/>
    </source>
</evidence>
<dbReference type="GO" id="GO:0016477">
    <property type="term" value="P:cell migration"/>
    <property type="evidence" value="ECO:0007669"/>
    <property type="project" value="TreeGrafter"/>
</dbReference>
<dbReference type="PANTHER" id="PTHR10551">
    <property type="entry name" value="FASCIN"/>
    <property type="match status" value="1"/>
</dbReference>
<sequence length="538" mass="60935">MVKHSGLKPISAISLLFIAYLPGRNKYPKLYKVTMASQQAGLLEGFNETLKWTFGLINHQGKYLTCEQFQARVSVGGATLRKKQVWTLEPQDNGKVAFKNYLNKYLGADKDGKVTGDSDDVDTNNNFEIITQDDGRVALKSLHGRYLNGTDDKMDCYMLEIKPEALWTIHLAIHPQINLRNVNRRTYAHYVEENGNKSIKVSEEVPWGSDAMLILEFHNGKYAIRTFNGLYLVKDGTLTEELTDDCLYVLVFREGQVAFKDKDQLFLTAVGITATMQSRNAQVTKDELFLLEDSHPQAKFMASTGKYCSIRGNTIEVQAKQDGTQDDEIFQLEAIDRTDMSGNCKWAIRGRNKKYWQLGAGTCNIVCDAPNFSEAKSHFCIEWLGAQITMKADNGQYVLMKRNGQLSATSPDTVEDAKFVFEFINRPRLILRCENGFVGQKVANPQLECTRSVYDIFEVHDNKGVYRLKGKEGWWNIQADNTFTTNGANPQDFFFELRAHTRMCIVANNGKYILGENNGVFSATAEKGTVNMKTLWEY</sequence>
<protein>
    <submittedName>
        <fullName evidence="7">Fascin-like</fullName>
    </submittedName>
</protein>
<dbReference type="GO" id="GO:0051017">
    <property type="term" value="P:actin filament bundle assembly"/>
    <property type="evidence" value="ECO:0007669"/>
    <property type="project" value="TreeGrafter"/>
</dbReference>
<dbReference type="CDD" id="cd23337">
    <property type="entry name" value="beta-trefoil_FSCN_rpt4"/>
    <property type="match status" value="1"/>
</dbReference>
<keyword evidence="5" id="KW-0206">Cytoskeleton</keyword>
<dbReference type="PIRSF" id="PIRSF005682">
    <property type="entry name" value="Fascin"/>
    <property type="match status" value="1"/>
</dbReference>
<dbReference type="FunFam" id="2.80.10.50:FF:000008">
    <property type="entry name" value="Fascin"/>
    <property type="match status" value="1"/>
</dbReference>
<dbReference type="Pfam" id="PF06268">
    <property type="entry name" value="Fascin"/>
    <property type="match status" value="4"/>
</dbReference>
<feature type="domain" description="Fascin-like" evidence="6">
    <location>
        <begin position="178"/>
        <end position="290"/>
    </location>
</feature>
<keyword evidence="3" id="KW-0963">Cytoplasm</keyword>
<dbReference type="GO" id="GO:0005737">
    <property type="term" value="C:cytoplasm"/>
    <property type="evidence" value="ECO:0007669"/>
    <property type="project" value="TreeGrafter"/>
</dbReference>
<keyword evidence="8" id="KW-1185">Reference proteome</keyword>
<dbReference type="InterPro" id="IPR024703">
    <property type="entry name" value="Fascin_metazoans"/>
</dbReference>
<dbReference type="InterPro" id="IPR008999">
    <property type="entry name" value="Actin-crosslinking"/>
</dbReference>
<dbReference type="GO" id="GO:0007163">
    <property type="term" value="P:establishment or maintenance of cell polarity"/>
    <property type="evidence" value="ECO:0007669"/>
    <property type="project" value="TreeGrafter"/>
</dbReference>
<comment type="similarity">
    <text evidence="2">Belongs to the fascin family.</text>
</comment>
<name>A0AAV7KB91_9METZ</name>
<evidence type="ECO:0000256" key="2">
    <source>
        <dbReference type="ARBA" id="ARBA00007415"/>
    </source>
</evidence>
<dbReference type="SUPFAM" id="SSF50405">
    <property type="entry name" value="Actin-crosslinking proteins"/>
    <property type="match status" value="4"/>
</dbReference>
<dbReference type="InterPro" id="IPR022768">
    <property type="entry name" value="Fascin-like_dom"/>
</dbReference>
<dbReference type="Proteomes" id="UP001165289">
    <property type="component" value="Unassembled WGS sequence"/>
</dbReference>
<feature type="domain" description="Fascin-like" evidence="6">
    <location>
        <begin position="310"/>
        <end position="419"/>
    </location>
</feature>
<dbReference type="FunFam" id="2.80.10.50:FF:000010">
    <property type="entry name" value="Fascin"/>
    <property type="match status" value="1"/>
</dbReference>